<feature type="transmembrane region" description="Helical" evidence="1">
    <location>
        <begin position="6"/>
        <end position="24"/>
    </location>
</feature>
<dbReference type="EMBL" id="DSKP01000019">
    <property type="protein sequence ID" value="HEB48273.1"/>
    <property type="molecule type" value="Genomic_DNA"/>
</dbReference>
<feature type="transmembrane region" description="Helical" evidence="1">
    <location>
        <begin position="73"/>
        <end position="90"/>
    </location>
</feature>
<evidence type="ECO:0000256" key="1">
    <source>
        <dbReference type="SAM" id="Phobius"/>
    </source>
</evidence>
<protein>
    <submittedName>
        <fullName evidence="2">Uncharacterized protein</fullName>
    </submittedName>
</protein>
<proteinExistence type="predicted"/>
<accession>A0A7C1NXL4</accession>
<dbReference type="AlphaFoldDB" id="A0A7C1NXL4"/>
<reference evidence="2" key="1">
    <citation type="journal article" date="2020" name="mSystems">
        <title>Genome- and Community-Level Interaction Insights into Carbon Utilization and Element Cycling Functions of Hydrothermarchaeota in Hydrothermal Sediment.</title>
        <authorList>
            <person name="Zhou Z."/>
            <person name="Liu Y."/>
            <person name="Xu W."/>
            <person name="Pan J."/>
            <person name="Luo Z.H."/>
            <person name="Li M."/>
        </authorList>
    </citation>
    <scope>NUCLEOTIDE SEQUENCE [LARGE SCALE GENOMIC DNA]</scope>
    <source>
        <strain evidence="2">SpSt-25</strain>
    </source>
</reference>
<name>A0A7C1NXL4_THEPE</name>
<keyword evidence="1" id="KW-1133">Transmembrane helix</keyword>
<evidence type="ECO:0000313" key="2">
    <source>
        <dbReference type="EMBL" id="HEB48273.1"/>
    </source>
</evidence>
<sequence length="116" mass="13435">MEEVVWVVLYALLGLAAFFAPWYVHYAKELLDVLDALSYALLLLNIFACVLSLETAGITEAIDTFLEDSFNGLAYYSIYLICANISRYLRLGRISLRKILAYFMLLYLVLLLRMYW</sequence>
<feature type="transmembrane region" description="Helical" evidence="1">
    <location>
        <begin position="36"/>
        <end position="53"/>
    </location>
</feature>
<keyword evidence="1" id="KW-0472">Membrane</keyword>
<comment type="caution">
    <text evidence="2">The sequence shown here is derived from an EMBL/GenBank/DDBJ whole genome shotgun (WGS) entry which is preliminary data.</text>
</comment>
<gene>
    <name evidence="2" type="ORF">ENP77_00520</name>
</gene>
<feature type="transmembrane region" description="Helical" evidence="1">
    <location>
        <begin position="99"/>
        <end position="115"/>
    </location>
</feature>
<keyword evidence="1" id="KW-0812">Transmembrane</keyword>
<organism evidence="2">
    <name type="scientific">Thermofilum pendens</name>
    <dbReference type="NCBI Taxonomy" id="2269"/>
    <lineage>
        <taxon>Archaea</taxon>
        <taxon>Thermoproteota</taxon>
        <taxon>Thermoprotei</taxon>
        <taxon>Thermofilales</taxon>
        <taxon>Thermofilaceae</taxon>
        <taxon>Thermofilum</taxon>
    </lineage>
</organism>